<evidence type="ECO:0000256" key="5">
    <source>
        <dbReference type="PROSITE-ProRule" id="PRU00560"/>
    </source>
</evidence>
<evidence type="ECO:0000313" key="7">
    <source>
        <dbReference type="EMBL" id="PAV03646.1"/>
    </source>
</evidence>
<dbReference type="GO" id="GO:0005829">
    <property type="term" value="C:cytosol"/>
    <property type="evidence" value="ECO:0007669"/>
    <property type="project" value="TreeGrafter"/>
</dbReference>
<dbReference type="InterPro" id="IPR013986">
    <property type="entry name" value="DExx_box_DNA_helicase_dom_sf"/>
</dbReference>
<evidence type="ECO:0000256" key="1">
    <source>
        <dbReference type="ARBA" id="ARBA00022741"/>
    </source>
</evidence>
<dbReference type="InterPro" id="IPR027417">
    <property type="entry name" value="P-loop_NTPase"/>
</dbReference>
<dbReference type="Pfam" id="PF00580">
    <property type="entry name" value="UvrD-helicase"/>
    <property type="match status" value="1"/>
</dbReference>
<dbReference type="GO" id="GO:0043138">
    <property type="term" value="F:3'-5' DNA helicase activity"/>
    <property type="evidence" value="ECO:0007669"/>
    <property type="project" value="TreeGrafter"/>
</dbReference>
<feature type="domain" description="UvrD-like helicase ATP-binding" evidence="6">
    <location>
        <begin position="22"/>
        <end position="345"/>
    </location>
</feature>
<dbReference type="GO" id="GO:0003677">
    <property type="term" value="F:DNA binding"/>
    <property type="evidence" value="ECO:0007669"/>
    <property type="project" value="InterPro"/>
</dbReference>
<evidence type="ECO:0000256" key="3">
    <source>
        <dbReference type="ARBA" id="ARBA00022806"/>
    </source>
</evidence>
<proteinExistence type="predicted"/>
<dbReference type="Gene3D" id="1.10.10.160">
    <property type="match status" value="1"/>
</dbReference>
<keyword evidence="2 5" id="KW-0378">Hydrolase</keyword>
<dbReference type="SUPFAM" id="SSF52540">
    <property type="entry name" value="P-loop containing nucleoside triphosphate hydrolases"/>
    <property type="match status" value="1"/>
</dbReference>
<dbReference type="AlphaFoldDB" id="A0A2A2H2Y7"/>
<dbReference type="CDD" id="cd17932">
    <property type="entry name" value="DEXQc_UvrD"/>
    <property type="match status" value="1"/>
</dbReference>
<feature type="binding site" evidence="5">
    <location>
        <begin position="43"/>
        <end position="50"/>
    </location>
    <ligand>
        <name>ATP</name>
        <dbReference type="ChEBI" id="CHEBI:30616"/>
    </ligand>
</feature>
<evidence type="ECO:0000259" key="6">
    <source>
        <dbReference type="PROSITE" id="PS51198"/>
    </source>
</evidence>
<dbReference type="GO" id="GO:0016787">
    <property type="term" value="F:hydrolase activity"/>
    <property type="evidence" value="ECO:0007669"/>
    <property type="project" value="UniProtKB-UniRule"/>
</dbReference>
<reference evidence="7 8" key="1">
    <citation type="journal article" date="2017" name="BMC Genomics">
        <title>Genomic analysis of methanogenic archaea reveals a shift towards energy conservation.</title>
        <authorList>
            <person name="Gilmore S.P."/>
            <person name="Henske J.K."/>
            <person name="Sexton J.A."/>
            <person name="Solomon K.V."/>
            <person name="Seppala S."/>
            <person name="Yoo J.I."/>
            <person name="Huyett L.M."/>
            <person name="Pressman A."/>
            <person name="Cogan J.Z."/>
            <person name="Kivenson V."/>
            <person name="Peng X."/>
            <person name="Tan Y."/>
            <person name="Valentine D.L."/>
            <person name="O'Malley M.A."/>
        </authorList>
    </citation>
    <scope>NUCLEOTIDE SEQUENCE [LARGE SCALE GENOMIC DNA]</scope>
    <source>
        <strain evidence="7 8">M.o.H.</strain>
    </source>
</reference>
<gene>
    <name evidence="7" type="ORF">ASJ80_01360</name>
</gene>
<dbReference type="GO" id="GO:0005524">
    <property type="term" value="F:ATP binding"/>
    <property type="evidence" value="ECO:0007669"/>
    <property type="project" value="UniProtKB-UniRule"/>
</dbReference>
<dbReference type="InterPro" id="IPR014016">
    <property type="entry name" value="UvrD-like_ATP-bd"/>
</dbReference>
<keyword evidence="8" id="KW-1185">Reference proteome</keyword>
<dbReference type="Proteomes" id="UP000217784">
    <property type="component" value="Unassembled WGS sequence"/>
</dbReference>
<dbReference type="PROSITE" id="PS51198">
    <property type="entry name" value="UVRD_HELICASE_ATP_BIND"/>
    <property type="match status" value="1"/>
</dbReference>
<comment type="caution">
    <text evidence="7">The sequence shown here is derived from an EMBL/GenBank/DDBJ whole genome shotgun (WGS) entry which is preliminary data.</text>
</comment>
<dbReference type="InterPro" id="IPR000212">
    <property type="entry name" value="DNA_helicase_UvrD/REP"/>
</dbReference>
<accession>A0A2A2H2Y7</accession>
<dbReference type="OrthoDB" id="203178at2157"/>
<dbReference type="EMBL" id="LMVM01000037">
    <property type="protein sequence ID" value="PAV03646.1"/>
    <property type="molecule type" value="Genomic_DNA"/>
</dbReference>
<protein>
    <submittedName>
        <fullName evidence="7">DNA helicase UvrD</fullName>
    </submittedName>
</protein>
<keyword evidence="3 5" id="KW-0347">Helicase</keyword>
<keyword evidence="4 5" id="KW-0067">ATP-binding</keyword>
<evidence type="ECO:0000313" key="8">
    <source>
        <dbReference type="Proteomes" id="UP000217784"/>
    </source>
</evidence>
<keyword evidence="1 5" id="KW-0547">Nucleotide-binding</keyword>
<dbReference type="RefSeq" id="WP_069583881.1">
    <property type="nucleotide sequence ID" value="NZ_LMVM01000037.1"/>
</dbReference>
<dbReference type="PANTHER" id="PTHR11070">
    <property type="entry name" value="UVRD / RECB / PCRA DNA HELICASE FAMILY MEMBER"/>
    <property type="match status" value="1"/>
</dbReference>
<name>A0A2A2H2Y7_METBR</name>
<evidence type="ECO:0000256" key="2">
    <source>
        <dbReference type="ARBA" id="ARBA00022801"/>
    </source>
</evidence>
<organism evidence="7 8">
    <name type="scientific">Methanobacterium bryantii</name>
    <dbReference type="NCBI Taxonomy" id="2161"/>
    <lineage>
        <taxon>Archaea</taxon>
        <taxon>Methanobacteriati</taxon>
        <taxon>Methanobacteriota</taxon>
        <taxon>Methanomada group</taxon>
        <taxon>Methanobacteria</taxon>
        <taxon>Methanobacteriales</taxon>
        <taxon>Methanobacteriaceae</taxon>
        <taxon>Methanobacterium</taxon>
    </lineage>
</organism>
<dbReference type="PANTHER" id="PTHR11070:SF67">
    <property type="entry name" value="DNA 3'-5' HELICASE"/>
    <property type="match status" value="1"/>
</dbReference>
<dbReference type="GO" id="GO:0000725">
    <property type="term" value="P:recombinational repair"/>
    <property type="evidence" value="ECO:0007669"/>
    <property type="project" value="TreeGrafter"/>
</dbReference>
<dbReference type="Gene3D" id="3.40.50.300">
    <property type="entry name" value="P-loop containing nucleotide triphosphate hydrolases"/>
    <property type="match status" value="2"/>
</dbReference>
<evidence type="ECO:0000256" key="4">
    <source>
        <dbReference type="ARBA" id="ARBA00022840"/>
    </source>
</evidence>
<sequence>MIEYSDFEKIVLEKLGRDIRIEVNEDQHNAIISSPDTSLFIVAGPGSGKTTVMVLKILKFIFVDGIKPSSILATTFTRKAAAQLKSRTVEWGNELKSTLMENPKHSSINVLLEKLDFKRIITGTLDSIAEDILENNHIKGPAPAIIEDLVSNALMIKVGILDHDRQRNKDLRGFLNHIRGSKTRLNVSMMSQILLEIKDRIYHDRIDFEKFINDYEHPGAKIAYDAISDYIGDLKNRNLLDFSMLEDEFLRKLQTERLKGLKNIKIVLVDEYQDTNLLQETIYLKIADVAVKNKGSIIVVGDDDQSLYRFRGATVDLFTDFGNRLNGYLGINPLFVNLSKNYRSTKHIVDFCNEFIKLDKEFQNARAEGKRSISPSLKNSINVPVLGMFRDDINTLAADLANFIREVSYGKGFNLDYKGGSFKIKIDEKEGSPSDIAFLCSSPLELDFKGNSRLPILLKDELNKINPQIPVFNPRGQSLGRIPVIEILCGILLECIDPGCKIQNTFGRLPQNAVFRFKIWRSKALKYIDDKGDKSEEMHAFIDTWRSYFQIKEDKMEVPLVELIYKMVKWIPEILDEEGLVYLEIIIKTITQTSLFSDFKSNIILNGRNRDIDQDSVIEVMWNIFVPIALGAINLDLDVLENLPQNGINIMSIHQSKGLEFPIVIVDVGSDFKMNYANHAFKRFPGTPGKSCTLEDNMRKFSKLGIPKRGALDRAFDDLIRQYFVAFSRPQGLLLLVGLNSLKDGYFFNNALRYVPNVATGWDRDGEWHWEGLNNLFHI</sequence>